<dbReference type="GO" id="GO:0008061">
    <property type="term" value="F:chitin binding"/>
    <property type="evidence" value="ECO:0007669"/>
    <property type="project" value="InterPro"/>
</dbReference>
<dbReference type="EMBL" id="AJWK01002077">
    <property type="status" value="NOT_ANNOTATED_CDS"/>
    <property type="molecule type" value="Genomic_DNA"/>
</dbReference>
<accession>A0A1B0C9A4</accession>
<dbReference type="VEuPathDB" id="VectorBase:LLONM1_004000"/>
<dbReference type="SUPFAM" id="SSF57625">
    <property type="entry name" value="Invertebrate chitin-binding proteins"/>
    <property type="match status" value="1"/>
</dbReference>
<evidence type="ECO:0000313" key="3">
    <source>
        <dbReference type="EMBL" id="MBC1172610.1"/>
    </source>
</evidence>
<dbReference type="PROSITE" id="PS50940">
    <property type="entry name" value="CHIT_BIND_II"/>
    <property type="match status" value="1"/>
</dbReference>
<evidence type="ECO:0000313" key="4">
    <source>
        <dbReference type="EnsemblMetazoa" id="LLOJ000526-PA"/>
    </source>
</evidence>
<evidence type="ECO:0000313" key="5">
    <source>
        <dbReference type="Proteomes" id="UP000092461"/>
    </source>
</evidence>
<evidence type="ECO:0000256" key="1">
    <source>
        <dbReference type="SAM" id="SignalP"/>
    </source>
</evidence>
<evidence type="ECO:0000259" key="2">
    <source>
        <dbReference type="PROSITE" id="PS50940"/>
    </source>
</evidence>
<dbReference type="EMBL" id="GITU01003907">
    <property type="protein sequence ID" value="MBC1172610.1"/>
    <property type="molecule type" value="Transcribed_RNA"/>
</dbReference>
<dbReference type="InterPro" id="IPR002557">
    <property type="entry name" value="Chitin-bd_dom"/>
</dbReference>
<organism evidence="4 5">
    <name type="scientific">Lutzomyia longipalpis</name>
    <name type="common">Sand fly</name>
    <dbReference type="NCBI Taxonomy" id="7200"/>
    <lineage>
        <taxon>Eukaryota</taxon>
        <taxon>Metazoa</taxon>
        <taxon>Ecdysozoa</taxon>
        <taxon>Arthropoda</taxon>
        <taxon>Hexapoda</taxon>
        <taxon>Insecta</taxon>
        <taxon>Pterygota</taxon>
        <taxon>Neoptera</taxon>
        <taxon>Endopterygota</taxon>
        <taxon>Diptera</taxon>
        <taxon>Nematocera</taxon>
        <taxon>Psychodoidea</taxon>
        <taxon>Psychodidae</taxon>
        <taxon>Lutzomyia</taxon>
        <taxon>Lutzomyia</taxon>
    </lineage>
</organism>
<feature type="signal peptide" evidence="1">
    <location>
        <begin position="1"/>
        <end position="19"/>
    </location>
</feature>
<feature type="domain" description="Chitin-binding type-2" evidence="2">
    <location>
        <begin position="22"/>
        <end position="80"/>
    </location>
</feature>
<dbReference type="Gene3D" id="2.170.140.10">
    <property type="entry name" value="Chitin binding domain"/>
    <property type="match status" value="1"/>
</dbReference>
<reference evidence="5" key="1">
    <citation type="submission" date="2012-05" db="EMBL/GenBank/DDBJ databases">
        <title>Whole Genome Assembly of Lutzomyia longipalpis.</title>
        <authorList>
            <person name="Richards S."/>
            <person name="Qu C."/>
            <person name="Dillon R."/>
            <person name="Worley K."/>
            <person name="Scherer S."/>
            <person name="Batterton M."/>
            <person name="Taylor A."/>
            <person name="Hawes A."/>
            <person name="Hernandez B."/>
            <person name="Kovar C."/>
            <person name="Mandapat C."/>
            <person name="Pham C."/>
            <person name="Qu C."/>
            <person name="Jing C."/>
            <person name="Bess C."/>
            <person name="Bandaranaike D."/>
            <person name="Ngo D."/>
            <person name="Ongeri F."/>
            <person name="Arias F."/>
            <person name="Lara F."/>
            <person name="Weissenberger G."/>
            <person name="Kamau G."/>
            <person name="Han H."/>
            <person name="Shen H."/>
            <person name="Dinh H."/>
            <person name="Khalil I."/>
            <person name="Jones J."/>
            <person name="Shafer J."/>
            <person name="Jayaseelan J."/>
            <person name="Quiroz J."/>
            <person name="Blankenburg K."/>
            <person name="Nguyen L."/>
            <person name="Jackson L."/>
            <person name="Francisco L."/>
            <person name="Tang L.-Y."/>
            <person name="Pu L.-L."/>
            <person name="Perales L."/>
            <person name="Lorensuhewa L."/>
            <person name="Munidasa M."/>
            <person name="Coyle M."/>
            <person name="Taylor M."/>
            <person name="Puazo M."/>
            <person name="Firestine M."/>
            <person name="Scheel M."/>
            <person name="Javaid M."/>
            <person name="Wang M."/>
            <person name="Li M."/>
            <person name="Tabassum N."/>
            <person name="Saada N."/>
            <person name="Osuji N."/>
            <person name="Aqrawi P."/>
            <person name="Fu Q."/>
            <person name="Thornton R."/>
            <person name="Raj R."/>
            <person name="Goodspeed R."/>
            <person name="Mata R."/>
            <person name="Najjar R."/>
            <person name="Gubbala S."/>
            <person name="Lee S."/>
            <person name="Denson S."/>
            <person name="Patil S."/>
            <person name="Macmil S."/>
            <person name="Qi S."/>
            <person name="Matskevitch T."/>
            <person name="Palculict T."/>
            <person name="Mathew T."/>
            <person name="Vee V."/>
            <person name="Velamala V."/>
            <person name="Korchina V."/>
            <person name="Cai W."/>
            <person name="Liu W."/>
            <person name="Dai W."/>
            <person name="Zou X."/>
            <person name="Zhu Y."/>
            <person name="Zhang Y."/>
            <person name="Wu Y.-Q."/>
            <person name="Xin Y."/>
            <person name="Nazarath L."/>
            <person name="Kovar C."/>
            <person name="Han Y."/>
            <person name="Muzny D."/>
            <person name="Gibbs R."/>
        </authorList>
    </citation>
    <scope>NUCLEOTIDE SEQUENCE [LARGE SCALE GENOMIC DNA]</scope>
    <source>
        <strain evidence="5">Jacobina</strain>
    </source>
</reference>
<dbReference type="GO" id="GO:0005576">
    <property type="term" value="C:extracellular region"/>
    <property type="evidence" value="ECO:0007669"/>
    <property type="project" value="InterPro"/>
</dbReference>
<keyword evidence="5" id="KW-1185">Reference proteome</keyword>
<reference evidence="3" key="2">
    <citation type="journal article" date="2020" name="BMC">
        <title>Leishmania infection induces a limited differential gene expression in the sand fly midgut.</title>
        <authorList>
            <person name="Coutinho-Abreu I.V."/>
            <person name="Serafim T.D."/>
            <person name="Meneses C."/>
            <person name="Kamhawi S."/>
            <person name="Oliveira F."/>
            <person name="Valenzuela J.G."/>
        </authorList>
    </citation>
    <scope>NUCLEOTIDE SEQUENCE</scope>
    <source>
        <strain evidence="3">Jacobina</strain>
        <tissue evidence="3">Midgut</tissue>
    </source>
</reference>
<name>A0A1B0C9A4_LUTLO</name>
<proteinExistence type="predicted"/>
<reference evidence="4" key="3">
    <citation type="submission" date="2020-05" db="UniProtKB">
        <authorList>
            <consortium name="EnsemblMetazoa"/>
        </authorList>
    </citation>
    <scope>IDENTIFICATION</scope>
    <source>
        <strain evidence="4">Jacobina</strain>
    </source>
</reference>
<dbReference type="InterPro" id="IPR036508">
    <property type="entry name" value="Chitin-bd_dom_sf"/>
</dbReference>
<sequence>MKGFTLTLCIVLVVPAVLANIREECESGNLAPGYFPHSQYCNKLYSCVFDTLYEHTCVSPFLWNNNVQNCDYPENVQCGDLVVPQKRSDEPEELPEEDELLPQPAQGCPCAQGCQGADEDPSAVGCGCGCGGGAAAPCPGNCPGGCGCGCGAAQGGCAQAPQVPCPQVPGNNPATCGCGCNIPRPPVPVDLIRKMVQSLEPPRPNCGCQNCGCQNCGCQGSGRQSCGCQSGNNVPRPELTPF</sequence>
<feature type="chain" id="PRO_5044555195" evidence="1">
    <location>
        <begin position="20"/>
        <end position="242"/>
    </location>
</feature>
<dbReference type="AlphaFoldDB" id="A0A1B0C9A4"/>
<dbReference type="VEuPathDB" id="VectorBase:LLOJ000526"/>
<dbReference type="Proteomes" id="UP000092461">
    <property type="component" value="Unassembled WGS sequence"/>
</dbReference>
<protein>
    <submittedName>
        <fullName evidence="3">Putative conserved secreted protein</fullName>
    </submittedName>
</protein>
<keyword evidence="1" id="KW-0732">Signal</keyword>
<dbReference type="EnsemblMetazoa" id="LLOJ000526-RA">
    <property type="protein sequence ID" value="LLOJ000526-PA"/>
    <property type="gene ID" value="LLOJ000526"/>
</dbReference>
<dbReference type="SMART" id="SM00494">
    <property type="entry name" value="ChtBD2"/>
    <property type="match status" value="1"/>
</dbReference>